<gene>
    <name evidence="1" type="ORF">DRW41_07560</name>
</gene>
<dbReference type="PANTHER" id="PTHR33558:SF1">
    <property type="entry name" value="GLUTAREDOXIN-LIKE PROTEIN C5ORF63 HOMOLOG"/>
    <property type="match status" value="1"/>
</dbReference>
<keyword evidence="2" id="KW-1185">Reference proteome</keyword>
<dbReference type="EMBL" id="QNQT01000002">
    <property type="protein sequence ID" value="RDU37689.1"/>
    <property type="molecule type" value="Genomic_DNA"/>
</dbReference>
<dbReference type="Gene3D" id="3.40.30.10">
    <property type="entry name" value="Glutaredoxin"/>
    <property type="match status" value="1"/>
</dbReference>
<organism evidence="1 2">
    <name type="scientific">Neobacillus piezotolerans</name>
    <dbReference type="NCBI Taxonomy" id="2259171"/>
    <lineage>
        <taxon>Bacteria</taxon>
        <taxon>Bacillati</taxon>
        <taxon>Bacillota</taxon>
        <taxon>Bacilli</taxon>
        <taxon>Bacillales</taxon>
        <taxon>Bacillaceae</taxon>
        <taxon>Neobacillus</taxon>
    </lineage>
</organism>
<name>A0A3D8GU07_9BACI</name>
<comment type="caution">
    <text evidence="1">The sequence shown here is derived from an EMBL/GenBank/DDBJ whole genome shotgun (WGS) entry which is preliminary data.</text>
</comment>
<protein>
    <submittedName>
        <fullName evidence="1">Glutaredoxin family protein</fullName>
    </submittedName>
</protein>
<reference evidence="1 2" key="1">
    <citation type="submission" date="2018-07" db="EMBL/GenBank/DDBJ databases">
        <title>Bacillus sp. YLB-04 draft genome sequence.</title>
        <authorList>
            <person name="Yu L."/>
            <person name="Tang X."/>
        </authorList>
    </citation>
    <scope>NUCLEOTIDE SEQUENCE [LARGE SCALE GENOMIC DNA]</scope>
    <source>
        <strain evidence="1 2">YLB-04</strain>
    </source>
</reference>
<dbReference type="RefSeq" id="WP_115451360.1">
    <property type="nucleotide sequence ID" value="NZ_QNQT01000002.1"/>
</dbReference>
<dbReference type="Proteomes" id="UP000257144">
    <property type="component" value="Unassembled WGS sequence"/>
</dbReference>
<evidence type="ECO:0000313" key="1">
    <source>
        <dbReference type="EMBL" id="RDU37689.1"/>
    </source>
</evidence>
<dbReference type="InterPro" id="IPR008554">
    <property type="entry name" value="Glutaredoxin-like"/>
</dbReference>
<dbReference type="PANTHER" id="PTHR33558">
    <property type="entry name" value="GLUTAREDOXIN-LIKE PROTEIN C5ORF63 HOMOLOG"/>
    <property type="match status" value="1"/>
</dbReference>
<dbReference type="OrthoDB" id="32865at2"/>
<dbReference type="SUPFAM" id="SSF52833">
    <property type="entry name" value="Thioredoxin-like"/>
    <property type="match status" value="1"/>
</dbReference>
<proteinExistence type="predicted"/>
<evidence type="ECO:0000313" key="2">
    <source>
        <dbReference type="Proteomes" id="UP000257144"/>
    </source>
</evidence>
<dbReference type="InterPro" id="IPR036249">
    <property type="entry name" value="Thioredoxin-like_sf"/>
</dbReference>
<dbReference type="Pfam" id="PF05768">
    <property type="entry name" value="Glrx-like"/>
    <property type="match status" value="1"/>
</dbReference>
<dbReference type="InterPro" id="IPR052565">
    <property type="entry name" value="Glutaredoxin-like_YDR286C"/>
</dbReference>
<sequence>MKSKVTFYTRSRCPLCDKAKADLLEIREAISFELEEIDIASSDKLTEEYGLMIPVILVDGIEAGYGIIDKQYLYSFIKEKQSNHIS</sequence>
<dbReference type="AlphaFoldDB" id="A0A3D8GU07"/>
<accession>A0A3D8GU07</accession>